<name>A0A0B2UMP9_9MICR</name>
<evidence type="ECO:0000256" key="5">
    <source>
        <dbReference type="ARBA" id="ARBA00022827"/>
    </source>
</evidence>
<evidence type="ECO:0000256" key="3">
    <source>
        <dbReference type="ARBA" id="ARBA00022630"/>
    </source>
</evidence>
<protein>
    <submittedName>
        <fullName evidence="10">Putative nitric-oxide synthase</fullName>
    </submittedName>
</protein>
<accession>A0A0B2UMP9</accession>
<dbReference type="Gene3D" id="2.40.30.10">
    <property type="entry name" value="Translation factors"/>
    <property type="match status" value="1"/>
</dbReference>
<dbReference type="Gene3D" id="3.40.50.360">
    <property type="match status" value="1"/>
</dbReference>
<dbReference type="InParanoid" id="A0A0B2UMP9"/>
<dbReference type="GeneID" id="26261078"/>
<dbReference type="InterPro" id="IPR003097">
    <property type="entry name" value="CysJ-like_FAD-binding"/>
</dbReference>
<dbReference type="STRING" id="1354746.A0A0B2UMP9"/>
<dbReference type="Pfam" id="PF00667">
    <property type="entry name" value="FAD_binding_1"/>
    <property type="match status" value="1"/>
</dbReference>
<dbReference type="PROSITE" id="PS51384">
    <property type="entry name" value="FAD_FR"/>
    <property type="match status" value="1"/>
</dbReference>
<evidence type="ECO:0000256" key="7">
    <source>
        <dbReference type="ARBA" id="ARBA00023002"/>
    </source>
</evidence>
<dbReference type="HOGENOM" id="CLU_001570_17_6_1"/>
<dbReference type="PRINTS" id="PR00369">
    <property type="entry name" value="FLAVODOXIN"/>
</dbReference>
<keyword evidence="6" id="KW-0521">NADP</keyword>
<evidence type="ECO:0000259" key="8">
    <source>
        <dbReference type="PROSITE" id="PS50902"/>
    </source>
</evidence>
<keyword evidence="3" id="KW-0285">Flavoprotein</keyword>
<dbReference type="RefSeq" id="XP_014564621.1">
    <property type="nucleotide sequence ID" value="XM_014709135.1"/>
</dbReference>
<dbReference type="Gene3D" id="1.20.990.10">
    <property type="entry name" value="NADPH-cytochrome p450 Reductase, Chain A, domain 3"/>
    <property type="match status" value="1"/>
</dbReference>
<evidence type="ECO:0000313" key="10">
    <source>
        <dbReference type="EMBL" id="KHN70579.1"/>
    </source>
</evidence>
<keyword evidence="7" id="KW-0560">Oxidoreductase</keyword>
<evidence type="ECO:0000259" key="9">
    <source>
        <dbReference type="PROSITE" id="PS51384"/>
    </source>
</evidence>
<evidence type="ECO:0000313" key="11">
    <source>
        <dbReference type="Proteomes" id="UP000031056"/>
    </source>
</evidence>
<evidence type="ECO:0000256" key="2">
    <source>
        <dbReference type="ARBA" id="ARBA00001974"/>
    </source>
</evidence>
<dbReference type="Proteomes" id="UP000031056">
    <property type="component" value="Unassembled WGS sequence"/>
</dbReference>
<evidence type="ECO:0000256" key="4">
    <source>
        <dbReference type="ARBA" id="ARBA00022643"/>
    </source>
</evidence>
<keyword evidence="11" id="KW-1185">Reference proteome</keyword>
<organism evidence="10 11">
    <name type="scientific">Ordospora colligata OC4</name>
    <dbReference type="NCBI Taxonomy" id="1354746"/>
    <lineage>
        <taxon>Eukaryota</taxon>
        <taxon>Fungi</taxon>
        <taxon>Fungi incertae sedis</taxon>
        <taxon>Microsporidia</taxon>
        <taxon>Ordosporidae</taxon>
        <taxon>Ordospora</taxon>
    </lineage>
</organism>
<keyword evidence="5" id="KW-0274">FAD</keyword>
<evidence type="ECO:0000256" key="6">
    <source>
        <dbReference type="ARBA" id="ARBA00022857"/>
    </source>
</evidence>
<dbReference type="GO" id="GO:0005829">
    <property type="term" value="C:cytosol"/>
    <property type="evidence" value="ECO:0007669"/>
    <property type="project" value="TreeGrafter"/>
</dbReference>
<dbReference type="SUPFAM" id="SSF63380">
    <property type="entry name" value="Riboflavin synthase domain-like"/>
    <property type="match status" value="1"/>
</dbReference>
<dbReference type="Gene3D" id="3.40.50.80">
    <property type="entry name" value="Nucleotide-binding domain of ferredoxin-NADP reductase (FNR) module"/>
    <property type="match status" value="1"/>
</dbReference>
<sequence>MIPILYGSQTGTSRYVCRLLERAAVHGYSERTIYDLESFTSGKESKTQCIVQSIDEFGIERLLDTNIVVFVCSTHGDGGEPFNMSRFWAFLSRDDLPDGILSHLKFAVFGLGSSTYEKFNYCSKRLFNRLVMLGATPIIRRGEGNAQDKDGFLTDLRPWAKELVECLHTLKSEFRISMEHSVPEEYDTILIEKSTLTSSDHHQKIVEFVFDIPEYKDFCPGDCISFLPTNYNYTEFMQYNQIKSEDYAGIDVEYIIKNTVDFNSPPRQIFFFELKHFLVGKQYSEEHLQKIDEIANSYDLYYSYVHKPRRTTFEVLKEFKVRVDIRFLIDFVPTIYPRFFSVARVDGKYHITVAIVEYYTSIADPRRSICSEYLLRLAVGDKVKVGIGRSNLYFESKKLLFLCTGAGITLARTCINEFKNKEIVVFYGFRHRDKDFLYCDEWNKQNVKLFCAASRDDGVYIQDVFKKNPVDGIDEYLVFVSGNSRLNKVVEQMLQEVYGKKISFQSETW</sequence>
<dbReference type="InterPro" id="IPR017927">
    <property type="entry name" value="FAD-bd_FR_type"/>
</dbReference>
<evidence type="ECO:0000256" key="1">
    <source>
        <dbReference type="ARBA" id="ARBA00001917"/>
    </source>
</evidence>
<dbReference type="OrthoDB" id="1856718at2759"/>
<dbReference type="PROSITE" id="PS50902">
    <property type="entry name" value="FLAVODOXIN_LIKE"/>
    <property type="match status" value="1"/>
</dbReference>
<dbReference type="InterPro" id="IPR029039">
    <property type="entry name" value="Flavoprotein-like_sf"/>
</dbReference>
<reference evidence="10 11" key="1">
    <citation type="journal article" date="2014" name="MBio">
        <title>The Ordospora colligata genome; evolution of extreme reduction in microsporidia and host-to-parasite horizontal gene transfer.</title>
        <authorList>
            <person name="Pombert J.-F."/>
            <person name="Haag K.L."/>
            <person name="Beidas S."/>
            <person name="Ebert D."/>
            <person name="Keeling P.J."/>
        </authorList>
    </citation>
    <scope>NUCLEOTIDE SEQUENCE [LARGE SCALE GENOMIC DNA]</scope>
    <source>
        <strain evidence="10 11">OC4</strain>
    </source>
</reference>
<dbReference type="InterPro" id="IPR017938">
    <property type="entry name" value="Riboflavin_synthase-like_b-brl"/>
</dbReference>
<dbReference type="InterPro" id="IPR039261">
    <property type="entry name" value="FNR_nucleotide-bd"/>
</dbReference>
<dbReference type="FunCoup" id="A0A0B2UMP9">
    <property type="interactions" value="135"/>
</dbReference>
<feature type="domain" description="Flavodoxin-like" evidence="8">
    <location>
        <begin position="2"/>
        <end position="164"/>
    </location>
</feature>
<dbReference type="GO" id="GO:0050660">
    <property type="term" value="F:flavin adenine dinucleotide binding"/>
    <property type="evidence" value="ECO:0007669"/>
    <property type="project" value="TreeGrafter"/>
</dbReference>
<dbReference type="EMBL" id="JOKQ01000001">
    <property type="protein sequence ID" value="KHN70579.1"/>
    <property type="molecule type" value="Genomic_DNA"/>
</dbReference>
<dbReference type="SUPFAM" id="SSF52343">
    <property type="entry name" value="Ferredoxin reductase-like, C-terminal NADP-linked domain"/>
    <property type="match status" value="1"/>
</dbReference>
<dbReference type="AlphaFoldDB" id="A0A0B2UMP9"/>
<dbReference type="InterPro" id="IPR001094">
    <property type="entry name" value="Flavdoxin-like"/>
</dbReference>
<comment type="cofactor">
    <cofactor evidence="2">
        <name>FAD</name>
        <dbReference type="ChEBI" id="CHEBI:57692"/>
    </cofactor>
</comment>
<dbReference type="InterPro" id="IPR023173">
    <property type="entry name" value="NADPH_Cyt_P450_Rdtase_alpha"/>
</dbReference>
<dbReference type="Pfam" id="PF00258">
    <property type="entry name" value="Flavodoxin_1"/>
    <property type="match status" value="1"/>
</dbReference>
<dbReference type="PANTHER" id="PTHR19384:SF10">
    <property type="entry name" value="NADPH-DEPENDENT DIFLAVIN OXIDOREDUCTASE 1"/>
    <property type="match status" value="1"/>
</dbReference>
<dbReference type="GO" id="GO:0010181">
    <property type="term" value="F:FMN binding"/>
    <property type="evidence" value="ECO:0007669"/>
    <property type="project" value="InterPro"/>
</dbReference>
<dbReference type="InterPro" id="IPR008254">
    <property type="entry name" value="Flavodoxin/NO_synth"/>
</dbReference>
<comment type="caution">
    <text evidence="10">The sequence shown here is derived from an EMBL/GenBank/DDBJ whole genome shotgun (WGS) entry which is preliminary data.</text>
</comment>
<dbReference type="SUPFAM" id="SSF52218">
    <property type="entry name" value="Flavoproteins"/>
    <property type="match status" value="1"/>
</dbReference>
<keyword evidence="4" id="KW-0288">FMN</keyword>
<comment type="cofactor">
    <cofactor evidence="1">
        <name>FMN</name>
        <dbReference type="ChEBI" id="CHEBI:58210"/>
    </cofactor>
</comment>
<gene>
    <name evidence="10" type="ORF">M896_012350</name>
</gene>
<feature type="domain" description="FAD-binding FR-type" evidence="9">
    <location>
        <begin position="183"/>
        <end position="396"/>
    </location>
</feature>
<dbReference type="GO" id="GO:0016491">
    <property type="term" value="F:oxidoreductase activity"/>
    <property type="evidence" value="ECO:0007669"/>
    <property type="project" value="UniProtKB-KW"/>
</dbReference>
<dbReference type="PANTHER" id="PTHR19384">
    <property type="entry name" value="NITRIC OXIDE SYNTHASE-RELATED"/>
    <property type="match status" value="1"/>
</dbReference>
<dbReference type="VEuPathDB" id="MicrosporidiaDB:M896_012350"/>
<proteinExistence type="predicted"/>